<comment type="caution">
    <text evidence="1">The sequence shown here is derived from an EMBL/GenBank/DDBJ whole genome shotgun (WGS) entry which is preliminary data.</text>
</comment>
<dbReference type="EMBL" id="NMUH01001886">
    <property type="protein sequence ID" value="MQL96194.1"/>
    <property type="molecule type" value="Genomic_DNA"/>
</dbReference>
<evidence type="ECO:0000313" key="2">
    <source>
        <dbReference type="Proteomes" id="UP000652761"/>
    </source>
</evidence>
<gene>
    <name evidence="1" type="ORF">Taro_028866</name>
</gene>
<protein>
    <submittedName>
        <fullName evidence="1">Uncharacterized protein</fullName>
    </submittedName>
</protein>
<evidence type="ECO:0000313" key="1">
    <source>
        <dbReference type="EMBL" id="MQL96194.1"/>
    </source>
</evidence>
<proteinExistence type="predicted"/>
<dbReference type="Proteomes" id="UP000652761">
    <property type="component" value="Unassembled WGS sequence"/>
</dbReference>
<dbReference type="AlphaFoldDB" id="A0A843VT62"/>
<reference evidence="1" key="1">
    <citation type="submission" date="2017-07" db="EMBL/GenBank/DDBJ databases">
        <title>Taro Niue Genome Assembly and Annotation.</title>
        <authorList>
            <person name="Atibalentja N."/>
            <person name="Keating K."/>
            <person name="Fields C.J."/>
        </authorList>
    </citation>
    <scope>NUCLEOTIDE SEQUENCE</scope>
    <source>
        <strain evidence="1">Niue_2</strain>
        <tissue evidence="1">Leaf</tissue>
    </source>
</reference>
<accession>A0A843VT62</accession>
<sequence>MTMLGNIIRARSGPWEEHLKGYNSRGSNDQESDADHQIATARYVAFWGSIAIAYPSRPRRRQVRPRMTHTLTRKGMTKIY</sequence>
<keyword evidence="2" id="KW-1185">Reference proteome</keyword>
<organism evidence="1 2">
    <name type="scientific">Colocasia esculenta</name>
    <name type="common">Wild taro</name>
    <name type="synonym">Arum esculentum</name>
    <dbReference type="NCBI Taxonomy" id="4460"/>
    <lineage>
        <taxon>Eukaryota</taxon>
        <taxon>Viridiplantae</taxon>
        <taxon>Streptophyta</taxon>
        <taxon>Embryophyta</taxon>
        <taxon>Tracheophyta</taxon>
        <taxon>Spermatophyta</taxon>
        <taxon>Magnoliopsida</taxon>
        <taxon>Liliopsida</taxon>
        <taxon>Araceae</taxon>
        <taxon>Aroideae</taxon>
        <taxon>Colocasieae</taxon>
        <taxon>Colocasia</taxon>
    </lineage>
</organism>
<name>A0A843VT62_COLES</name>